<feature type="domain" description="Flagellar basal-body/hook protein C-terminal" evidence="4">
    <location>
        <begin position="312"/>
        <end position="355"/>
    </location>
</feature>
<evidence type="ECO:0000259" key="3">
    <source>
        <dbReference type="Pfam" id="PF00460"/>
    </source>
</evidence>
<dbReference type="SUPFAM" id="SSF117143">
    <property type="entry name" value="Flagellar hook protein flgE"/>
    <property type="match status" value="2"/>
</dbReference>
<comment type="similarity">
    <text evidence="1 2">Belongs to the flagella basal body rod proteins family.</text>
</comment>
<accession>A0ABS2NQA0</accession>
<dbReference type="Proteomes" id="UP001314796">
    <property type="component" value="Unassembled WGS sequence"/>
</dbReference>
<comment type="subcellular location">
    <subcellularLocation>
        <location evidence="2">Bacterial flagellum basal body</location>
    </subcellularLocation>
</comment>
<evidence type="ECO:0000256" key="2">
    <source>
        <dbReference type="RuleBase" id="RU362116"/>
    </source>
</evidence>
<keyword evidence="7" id="KW-1185">Reference proteome</keyword>
<dbReference type="PANTHER" id="PTHR30435:SF19">
    <property type="entry name" value="FLAGELLAR BASAL-BODY ROD PROTEIN FLGG"/>
    <property type="match status" value="1"/>
</dbReference>
<evidence type="ECO:0000259" key="4">
    <source>
        <dbReference type="Pfam" id="PF06429"/>
    </source>
</evidence>
<name>A0ABS2NQA0_9FIRM</name>
<dbReference type="NCBIfam" id="TIGR03506">
    <property type="entry name" value="FlgEFG_subfam"/>
    <property type="match status" value="1"/>
</dbReference>
<dbReference type="Pfam" id="PF22692">
    <property type="entry name" value="LlgE_F_G_D1"/>
    <property type="match status" value="1"/>
</dbReference>
<evidence type="ECO:0000313" key="6">
    <source>
        <dbReference type="EMBL" id="MBM7615140.1"/>
    </source>
</evidence>
<sequence length="360" mass="39270">MLRGLYTAVSAMQTTEKKIDVMANNMANVNTTGFKKDVVVSETFSEVLLHKINGELPTEAFNKSTRVEVEVKNGSYHLSTQGGFFMAKTPDGISYNRETSFAVDKDGYLRTYSRDVEGRVDASQGNYILNSNKQPIFVGSGDFEIMPTGNVVANGQIVGNMITRGGPNTIGTINGGIGILKIEANFSQGTIEATGNNLDMAIQGNGFFKIADGNGNTYYTRNGNFTLNSNGEIVTSEGYFLLNDEGASILVEGNDFQVSEKGELIINNQPVDKIDVVDIRNVSDLRKHGEGYYKVVDGATAETQSFTGGLLQGYLESSNVNTIKEMVQMISAYRTYESNQKVVKAYDELLHRAVNEIGKL</sequence>
<dbReference type="InterPro" id="IPR010930">
    <property type="entry name" value="Flg_bb/hook_C_dom"/>
</dbReference>
<proteinExistence type="inferred from homology"/>
<dbReference type="Pfam" id="PF06429">
    <property type="entry name" value="Flg_bbr_C"/>
    <property type="match status" value="1"/>
</dbReference>
<dbReference type="InterPro" id="IPR020013">
    <property type="entry name" value="Flagellar_FlgE/F/G"/>
</dbReference>
<dbReference type="InterPro" id="IPR053967">
    <property type="entry name" value="LlgE_F_G-like_D1"/>
</dbReference>
<keyword evidence="6" id="KW-0282">Flagellum</keyword>
<gene>
    <name evidence="6" type="ORF">JOC73_001702</name>
</gene>
<keyword evidence="2" id="KW-0975">Bacterial flagellum</keyword>
<dbReference type="InterPro" id="IPR001444">
    <property type="entry name" value="Flag_bb_rod_N"/>
</dbReference>
<feature type="domain" description="Flagellar hook protein FlgE/F/G-like D1" evidence="5">
    <location>
        <begin position="201"/>
        <end position="264"/>
    </location>
</feature>
<dbReference type="PROSITE" id="PS00588">
    <property type="entry name" value="FLAGELLA_BB_ROD"/>
    <property type="match status" value="1"/>
</dbReference>
<comment type="caution">
    <text evidence="6">The sequence shown here is derived from an EMBL/GenBank/DDBJ whole genome shotgun (WGS) entry which is preliminary data.</text>
</comment>
<feature type="domain" description="Flagellar basal body rod protein N-terminal" evidence="3">
    <location>
        <begin position="5"/>
        <end position="35"/>
    </location>
</feature>
<protein>
    <submittedName>
        <fullName evidence="6">Flagellar basal-body rod protein FlgG</fullName>
    </submittedName>
</protein>
<keyword evidence="6" id="KW-0966">Cell projection</keyword>
<keyword evidence="6" id="KW-0969">Cilium</keyword>
<dbReference type="InterPro" id="IPR019776">
    <property type="entry name" value="Flagellar_basal_body_rod_CS"/>
</dbReference>
<dbReference type="Pfam" id="PF00460">
    <property type="entry name" value="Flg_bb_rod"/>
    <property type="match status" value="1"/>
</dbReference>
<evidence type="ECO:0000313" key="7">
    <source>
        <dbReference type="Proteomes" id="UP001314796"/>
    </source>
</evidence>
<dbReference type="PANTHER" id="PTHR30435">
    <property type="entry name" value="FLAGELLAR PROTEIN"/>
    <property type="match status" value="1"/>
</dbReference>
<dbReference type="RefSeq" id="WP_204401993.1">
    <property type="nucleotide sequence ID" value="NZ_JAFBEE010000009.1"/>
</dbReference>
<evidence type="ECO:0000259" key="5">
    <source>
        <dbReference type="Pfam" id="PF22692"/>
    </source>
</evidence>
<dbReference type="InterPro" id="IPR037925">
    <property type="entry name" value="FlgE/F/G-like"/>
</dbReference>
<reference evidence="6 7" key="1">
    <citation type="submission" date="2021-01" db="EMBL/GenBank/DDBJ databases">
        <title>Genomic Encyclopedia of Type Strains, Phase IV (KMG-IV): sequencing the most valuable type-strain genomes for metagenomic binning, comparative biology and taxonomic classification.</title>
        <authorList>
            <person name="Goeker M."/>
        </authorList>
    </citation>
    <scope>NUCLEOTIDE SEQUENCE [LARGE SCALE GENOMIC DNA]</scope>
    <source>
        <strain evidence="6 7">DSM 25890</strain>
    </source>
</reference>
<evidence type="ECO:0000256" key="1">
    <source>
        <dbReference type="ARBA" id="ARBA00009677"/>
    </source>
</evidence>
<dbReference type="EMBL" id="JAFBEE010000009">
    <property type="protein sequence ID" value="MBM7615140.1"/>
    <property type="molecule type" value="Genomic_DNA"/>
</dbReference>
<organism evidence="6 7">
    <name type="scientific">Alkaliphilus hydrothermalis</name>
    <dbReference type="NCBI Taxonomy" id="1482730"/>
    <lineage>
        <taxon>Bacteria</taxon>
        <taxon>Bacillati</taxon>
        <taxon>Bacillota</taxon>
        <taxon>Clostridia</taxon>
        <taxon>Peptostreptococcales</taxon>
        <taxon>Natronincolaceae</taxon>
        <taxon>Alkaliphilus</taxon>
    </lineage>
</organism>